<dbReference type="PANTHER" id="PTHR34721">
    <property type="entry name" value="PROTEIN CBG09734"/>
    <property type="match status" value="1"/>
</dbReference>
<proteinExistence type="predicted"/>
<reference evidence="1" key="2">
    <citation type="submission" date="2022-06" db="UniProtKB">
        <authorList>
            <consortium name="EnsemblMetazoa"/>
        </authorList>
    </citation>
    <scope>IDENTIFICATION</scope>
    <source>
        <strain evidence="1">PS312</strain>
    </source>
</reference>
<keyword evidence="2" id="KW-1185">Reference proteome</keyword>
<protein>
    <submittedName>
        <fullName evidence="1">Activin_recp domain-containing protein</fullName>
    </submittedName>
</protein>
<name>A0A2A6B7I4_PRIPA</name>
<dbReference type="SUPFAM" id="SSF57302">
    <property type="entry name" value="Snake toxin-like"/>
    <property type="match status" value="1"/>
</dbReference>
<dbReference type="AlphaFoldDB" id="A0A2A6B7I4"/>
<evidence type="ECO:0000313" key="2">
    <source>
        <dbReference type="Proteomes" id="UP000005239"/>
    </source>
</evidence>
<dbReference type="InterPro" id="IPR045860">
    <property type="entry name" value="Snake_toxin-like_sf"/>
</dbReference>
<organism evidence="1 2">
    <name type="scientific">Pristionchus pacificus</name>
    <name type="common">Parasitic nematode worm</name>
    <dbReference type="NCBI Taxonomy" id="54126"/>
    <lineage>
        <taxon>Eukaryota</taxon>
        <taxon>Metazoa</taxon>
        <taxon>Ecdysozoa</taxon>
        <taxon>Nematoda</taxon>
        <taxon>Chromadorea</taxon>
        <taxon>Rhabditida</taxon>
        <taxon>Rhabditina</taxon>
        <taxon>Diplogasteromorpha</taxon>
        <taxon>Diplogasteroidea</taxon>
        <taxon>Neodiplogasteridae</taxon>
        <taxon>Pristionchus</taxon>
    </lineage>
</organism>
<reference evidence="2" key="1">
    <citation type="journal article" date="2008" name="Nat. Genet.">
        <title>The Pristionchus pacificus genome provides a unique perspective on nematode lifestyle and parasitism.</title>
        <authorList>
            <person name="Dieterich C."/>
            <person name="Clifton S.W."/>
            <person name="Schuster L.N."/>
            <person name="Chinwalla A."/>
            <person name="Delehaunty K."/>
            <person name="Dinkelacker I."/>
            <person name="Fulton L."/>
            <person name="Fulton R."/>
            <person name="Godfrey J."/>
            <person name="Minx P."/>
            <person name="Mitreva M."/>
            <person name="Roeseler W."/>
            <person name="Tian H."/>
            <person name="Witte H."/>
            <person name="Yang S.P."/>
            <person name="Wilson R.K."/>
            <person name="Sommer R.J."/>
        </authorList>
    </citation>
    <scope>NUCLEOTIDE SEQUENCE [LARGE SCALE GENOMIC DNA]</scope>
    <source>
        <strain evidence="2">PS312</strain>
    </source>
</reference>
<sequence length="235" mass="24510">MRAIERGRRTRAMRRKRRIAGRDTVVRKRSDTVSKILVAITAAAVASEKRAVGAAAGFDPSEFEPPGPAVVTAVMRFPLLIALALLPLSAALKCISFQLVPGFDSIEQKSERECKAGVTSCAKFMGNYDGGASGTSGGCDTGNRDCVGLQDDGCKPVNVTVDVDKRLFGRFCCCKTDLCNNDFLGIPTTTTTTTTTTSAPTTTVPAVTTAGSNPAAAPTALFSLATAAAVIATRI</sequence>
<gene>
    <name evidence="1" type="primary">WBGene00273520</name>
</gene>
<dbReference type="EnsemblMetazoa" id="PPA35151.1">
    <property type="protein sequence ID" value="PPA35151.1"/>
    <property type="gene ID" value="WBGene00273520"/>
</dbReference>
<accession>A0A8R1UNF7</accession>
<accession>A0A2A6B7I4</accession>
<dbReference type="Proteomes" id="UP000005239">
    <property type="component" value="Unassembled WGS sequence"/>
</dbReference>
<dbReference type="PANTHER" id="PTHR34721:SF3">
    <property type="entry name" value="ACTIVIN_RECP DOMAIN-CONTAINING PROTEIN-RELATED"/>
    <property type="match status" value="1"/>
</dbReference>
<evidence type="ECO:0000313" key="1">
    <source>
        <dbReference type="EnsemblMetazoa" id="PPA35151.1"/>
    </source>
</evidence>
<dbReference type="Gene3D" id="2.10.60.10">
    <property type="entry name" value="CD59"/>
    <property type="match status" value="1"/>
</dbReference>